<dbReference type="InterPro" id="IPR001322">
    <property type="entry name" value="Lamin_tail_dom"/>
</dbReference>
<name>A0A430JBN7_9BACL</name>
<feature type="compositionally biased region" description="Polar residues" evidence="1">
    <location>
        <begin position="1026"/>
        <end position="1042"/>
    </location>
</feature>
<dbReference type="SUPFAM" id="SSF49265">
    <property type="entry name" value="Fibronectin type III"/>
    <property type="match status" value="2"/>
</dbReference>
<dbReference type="CDD" id="cd00063">
    <property type="entry name" value="FN3"/>
    <property type="match status" value="3"/>
</dbReference>
<dbReference type="Proteomes" id="UP000276128">
    <property type="component" value="Unassembled WGS sequence"/>
</dbReference>
<evidence type="ECO:0000256" key="1">
    <source>
        <dbReference type="SAM" id="MobiDB-lite"/>
    </source>
</evidence>
<feature type="domain" description="LTD" evidence="5">
    <location>
        <begin position="115"/>
        <end position="264"/>
    </location>
</feature>
<feature type="domain" description="LTD" evidence="5">
    <location>
        <begin position="394"/>
        <end position="536"/>
    </location>
</feature>
<evidence type="ECO:0000313" key="6">
    <source>
        <dbReference type="EMBL" id="RTE08429.1"/>
    </source>
</evidence>
<dbReference type="Pfam" id="PF00041">
    <property type="entry name" value="fn3"/>
    <property type="match status" value="3"/>
</dbReference>
<evidence type="ECO:0000256" key="2">
    <source>
        <dbReference type="SAM" id="SignalP"/>
    </source>
</evidence>
<dbReference type="InterPro" id="IPR051465">
    <property type="entry name" value="Cell_Envelope_Struct_Comp"/>
</dbReference>
<comment type="caution">
    <text evidence="6">The sequence shown here is derived from an EMBL/GenBank/DDBJ whole genome shotgun (WGS) entry which is preliminary data.</text>
</comment>
<dbReference type="InterPro" id="IPR001119">
    <property type="entry name" value="SLH_dom"/>
</dbReference>
<protein>
    <recommendedName>
        <fullName evidence="8">S-layer protein</fullName>
    </recommendedName>
</protein>
<dbReference type="InterPro" id="IPR036415">
    <property type="entry name" value="Lamin_tail_dom_sf"/>
</dbReference>
<evidence type="ECO:0000259" key="3">
    <source>
        <dbReference type="PROSITE" id="PS50853"/>
    </source>
</evidence>
<evidence type="ECO:0008006" key="8">
    <source>
        <dbReference type="Google" id="ProtNLM"/>
    </source>
</evidence>
<sequence length="1411" mass="150978">MHMEGNRFSKIVAICLTALLLSFSVLGFGSAQVAHADVDLPPATPVGLTAVAGPSQMTLTWNANAESDLKGYKVYMNGTDISGTVTGTTYLISGLSNGTTYSFALSAVDNVDQESTLSNAVTATPLQYPALMITEVVPDSKKIDYTSGTPDAYEFVEIYNTSDAAIALKNYKVIYTTPAVYKWPITTDTIIPSHGTVVLWAKNTSNSTTNTATAAGFNTSYGTNLTSDQLIMVDALGGMANTSARTLSIAAPNDVPISTVSYGASDPVENRGINYMYPTDGSITLRKMSYVEEATPGTVFAAQLPPSPSDTTAPSAPAGLSGTAGTNSVVLSWNAAPEPDAAYYKVYMDGVLHQTLLGNHTGVTISSLQNGQSYLFEVTAVDTAGNESPKSNAVTAAPTIASLPKLLITELAPDTDNYWPAGATTSYDAYEFVEIFNTDAAPIDLQGYKLKFTSNDPSKSWEKAIDGPFVIQPRETKLFLTHFTGLDFYTADQFNHYYFDEYPEKYVPAGNLYAMNDVNGLINAGAQTIAILNPSDTEIVRASYNDNGGSDFAEKQTITYAYPIDGTTVMRKVGTKQPASPGVIQNGQVPPITKLDQVAPAAPTGVSATPGEGKVTVSWNVNAESDVTSYLIYKNGKLDVTLPATRTSLDVPLLQGDVTYTFQVSALDSSNNESPKSTTVSATPSHQHITQTVRADNPQAPAYQMLWDVSKPGPVVPGLVEDFVPQGMAYDKAHDWIITTSYMEDKRPSTLSVLDAKTGLLVKYVNLYDGSTPYNGHAGGVAVSKNHVWIASGSYLYQLKMEDLIQAPNKGSVSFESKFLTVANASFTTYADGVLWSGEYYYPPTYNTDGSHALLTRDNTYQYAWAAGYRLDDQTDVLPSGKMNGTSAVVPDLILSLPDKIQGMAVLGDSIMLSQSYSRSRDSDLLKYEKPDFTGTPHTLAAIGATEVPVWFLDNSAKAAGNNDLLVPPMLENTIERNGELYLLFESGANAYRDTANYVMDRMQKVDLTKWANYGKPSIPAPDGDTPQSTGGQTFGPQPTQEPANSVIVKADDLKPAQGKATVELPKAADTIVLPVDTVKLLQSNALEIVKDDVTITLSSDVLQDIASQAASADQKGESISLRVNIVGTDGKADLPTPAANAEVKAASLTVDFQLTITNGNGDPTVIRTFEKPVTVSFKILPNADKRLLGVYYISDDGKLEYVGGELHGDVVEAQLYHFSKYAVLAYAKTFADVPKEHWANSVIAELSAKHIVEGVTENTFAPSRSVTRAEFAALLARVLKLQAKQGAPFSDVPADAWYAGAVGALAETGIVNGLDDGTFSPEQSITREQMAAMLVRAVGASGTPVETQKLEQAFADDGTFSPWASQAVRKAVAIGLLQGKDQNRFDPHSEASRAETAQAVYNLLAVLKGK</sequence>
<dbReference type="SMART" id="SM00060">
    <property type="entry name" value="FN3"/>
    <property type="match status" value="3"/>
</dbReference>
<dbReference type="Gene3D" id="2.60.40.1260">
    <property type="entry name" value="Lamin Tail domain"/>
    <property type="match status" value="1"/>
</dbReference>
<feature type="domain" description="SLH" evidence="4">
    <location>
        <begin position="1286"/>
        <end position="1349"/>
    </location>
</feature>
<accession>A0A430JBN7</accession>
<feature type="domain" description="Fibronectin type-III" evidence="3">
    <location>
        <begin position="313"/>
        <end position="402"/>
    </location>
</feature>
<dbReference type="PROSITE" id="PS50853">
    <property type="entry name" value="FN3"/>
    <property type="match status" value="3"/>
</dbReference>
<feature type="domain" description="SLH" evidence="4">
    <location>
        <begin position="1352"/>
        <end position="1411"/>
    </location>
</feature>
<feature type="chain" id="PRO_5019178050" description="S-layer protein" evidence="2">
    <location>
        <begin position="37"/>
        <end position="1411"/>
    </location>
</feature>
<feature type="domain" description="SLH" evidence="4">
    <location>
        <begin position="1227"/>
        <end position="1285"/>
    </location>
</feature>
<feature type="domain" description="Fibronectin type-III" evidence="3">
    <location>
        <begin position="599"/>
        <end position="688"/>
    </location>
</feature>
<dbReference type="InterPro" id="IPR013783">
    <property type="entry name" value="Ig-like_fold"/>
</dbReference>
<dbReference type="SUPFAM" id="SSF74853">
    <property type="entry name" value="Lamin A/C globular tail domain"/>
    <property type="match status" value="1"/>
</dbReference>
<dbReference type="Gene3D" id="2.60.40.10">
    <property type="entry name" value="Immunoglobulins"/>
    <property type="match status" value="3"/>
</dbReference>
<dbReference type="PANTHER" id="PTHR43308:SF5">
    <property type="entry name" value="S-LAYER PROTEIN _ PEPTIDOGLYCAN ENDO-BETA-N-ACETYLGLUCOSAMINIDASE"/>
    <property type="match status" value="1"/>
</dbReference>
<feature type="signal peptide" evidence="2">
    <location>
        <begin position="1"/>
        <end position="36"/>
    </location>
</feature>
<evidence type="ECO:0000259" key="4">
    <source>
        <dbReference type="PROSITE" id="PS51272"/>
    </source>
</evidence>
<dbReference type="Pfam" id="PF00395">
    <property type="entry name" value="SLH"/>
    <property type="match status" value="3"/>
</dbReference>
<dbReference type="EMBL" id="RXHU01000050">
    <property type="protein sequence ID" value="RTE08429.1"/>
    <property type="molecule type" value="Genomic_DNA"/>
</dbReference>
<dbReference type="InterPro" id="IPR003961">
    <property type="entry name" value="FN3_dom"/>
</dbReference>
<gene>
    <name evidence="6" type="ORF">EJQ19_17170</name>
</gene>
<dbReference type="PANTHER" id="PTHR43308">
    <property type="entry name" value="OUTER MEMBRANE PROTEIN ALPHA-RELATED"/>
    <property type="match status" value="1"/>
</dbReference>
<feature type="region of interest" description="Disordered" evidence="1">
    <location>
        <begin position="301"/>
        <end position="321"/>
    </location>
</feature>
<evidence type="ECO:0000259" key="5">
    <source>
        <dbReference type="PROSITE" id="PS51841"/>
    </source>
</evidence>
<evidence type="ECO:0000313" key="7">
    <source>
        <dbReference type="Proteomes" id="UP000276128"/>
    </source>
</evidence>
<dbReference type="Pfam" id="PF00932">
    <property type="entry name" value="LTD"/>
    <property type="match status" value="1"/>
</dbReference>
<organism evidence="6 7">
    <name type="scientific">Paenibacillus whitsoniae</name>
    <dbReference type="NCBI Taxonomy" id="2496558"/>
    <lineage>
        <taxon>Bacteria</taxon>
        <taxon>Bacillati</taxon>
        <taxon>Bacillota</taxon>
        <taxon>Bacilli</taxon>
        <taxon>Bacillales</taxon>
        <taxon>Paenibacillaceae</taxon>
        <taxon>Paenibacillus</taxon>
    </lineage>
</organism>
<feature type="compositionally biased region" description="Low complexity" evidence="1">
    <location>
        <begin position="309"/>
        <end position="318"/>
    </location>
</feature>
<dbReference type="InterPro" id="IPR036116">
    <property type="entry name" value="FN3_sf"/>
</dbReference>
<dbReference type="PROSITE" id="PS51272">
    <property type="entry name" value="SLH"/>
    <property type="match status" value="3"/>
</dbReference>
<feature type="region of interest" description="Disordered" evidence="1">
    <location>
        <begin position="1014"/>
        <end position="1042"/>
    </location>
</feature>
<dbReference type="OrthoDB" id="9772095at2"/>
<keyword evidence="7" id="KW-1185">Reference proteome</keyword>
<dbReference type="PROSITE" id="PS51841">
    <property type="entry name" value="LTD"/>
    <property type="match status" value="2"/>
</dbReference>
<keyword evidence="2" id="KW-0732">Signal</keyword>
<reference evidence="6 7" key="1">
    <citation type="submission" date="2018-12" db="EMBL/GenBank/DDBJ databases">
        <title>Bacillus ochoae sp. nov., Paenibacillus whitsoniae sp. nov., Paenibacillus spiritus sp. nov. Isolated from the Mars Exploration Rover during spacecraft assembly.</title>
        <authorList>
            <person name="Seuylemezian A."/>
            <person name="Vaishampayan P."/>
        </authorList>
    </citation>
    <scope>NUCLEOTIDE SEQUENCE [LARGE SCALE GENOMIC DNA]</scope>
    <source>
        <strain evidence="6 7">MER 54</strain>
    </source>
</reference>
<feature type="domain" description="Fibronectin type-III" evidence="3">
    <location>
        <begin position="41"/>
        <end position="129"/>
    </location>
</feature>
<proteinExistence type="predicted"/>